<evidence type="ECO:0000313" key="3">
    <source>
        <dbReference type="EMBL" id="MDM8271099.1"/>
    </source>
</evidence>
<keyword evidence="4" id="KW-1185">Reference proteome</keyword>
<reference evidence="3" key="1">
    <citation type="submission" date="2023-06" db="EMBL/GenBank/DDBJ databases">
        <title>Identification and characterization of horizontal gene transfer across gut microbiota members of farm animals based on homology search.</title>
        <authorList>
            <person name="Schwarzerova J."/>
            <person name="Nykrynova M."/>
            <person name="Jureckova K."/>
            <person name="Cejkova D."/>
            <person name="Rychlik I."/>
        </authorList>
    </citation>
    <scope>NUCLEOTIDE SEQUENCE</scope>
    <source>
        <strain evidence="3">153_Feed</strain>
    </source>
</reference>
<sequence>MRLPARKTIIGLLCTFLALLLLPLTANASPIDPPEDPHPIDLYVLNDGTWEKTVGTYTPNNFWVTSKPLENVKADIEHPTKDGEEPVLYYVLAKDPESAGYGTTYWNPDMINTGLSHIDSGNVVPMSGESDLYLVPIWVSDGTVAGSDASMTVHLVDTARSSSMSKHAFRDPEHEMEQQNKTVACAKNVVELPDGDSVEFHDVSFDIPVLTECQETSVSLQYPTEGRSDVFLSETKSTHVSIYNVPATMEVRADIDTGFQLAAMNDDGSYDYYYVASDSVKIYSEKLPAGQQLGGDIAVYEVTISLPNAKEVYGYADDLFQRRGDDGDFGAFSWDISQTIPAGTTPDDCKWIVATNNGNGTFTIKTGHYNFGNIDGFGTPDGATHATPEGYAAIVCNHYVSTLRAWNSSVIRIVEKASTEPGTTPDEKPDTDQTAKTITMYRLYNQYTGEHLYTASASERDSLKSIGWTYEGVGWVAPATGDPVYRLFNPYSDDHHYTMKADERDALKRLGWRDEGVGWYSGGDVPVLRQFNPYAVTATHNYTVSREENDALVKIGWRAEGAGWYAVSAK</sequence>
<proteinExistence type="predicted"/>
<gene>
    <name evidence="3" type="ORF">QUW25_05360</name>
</gene>
<evidence type="ECO:0000256" key="1">
    <source>
        <dbReference type="SAM" id="SignalP"/>
    </source>
</evidence>
<name>A0ABT7V3D4_9ACTN</name>
<comment type="caution">
    <text evidence="3">The sequence shown here is derived from an EMBL/GenBank/DDBJ whole genome shotgun (WGS) entry which is preliminary data.</text>
</comment>
<keyword evidence="1" id="KW-0732">Signal</keyword>
<dbReference type="Proteomes" id="UP001529256">
    <property type="component" value="Unassembled WGS sequence"/>
</dbReference>
<protein>
    <recommendedName>
        <fullName evidence="2">DUF5648 domain-containing protein</fullName>
    </recommendedName>
</protein>
<evidence type="ECO:0000259" key="2">
    <source>
        <dbReference type="Pfam" id="PF18885"/>
    </source>
</evidence>
<feature type="domain" description="DUF5648" evidence="2">
    <location>
        <begin position="439"/>
        <end position="567"/>
    </location>
</feature>
<feature type="signal peptide" evidence="1">
    <location>
        <begin position="1"/>
        <end position="28"/>
    </location>
</feature>
<organism evidence="3 4">
    <name type="scientific">Thermophilibacter provencensis</name>
    <dbReference type="NCBI Taxonomy" id="1852386"/>
    <lineage>
        <taxon>Bacteria</taxon>
        <taxon>Bacillati</taxon>
        <taxon>Actinomycetota</taxon>
        <taxon>Coriobacteriia</taxon>
        <taxon>Coriobacteriales</taxon>
        <taxon>Atopobiaceae</taxon>
        <taxon>Thermophilibacter</taxon>
    </lineage>
</organism>
<evidence type="ECO:0000313" key="4">
    <source>
        <dbReference type="Proteomes" id="UP001529256"/>
    </source>
</evidence>
<dbReference type="InterPro" id="IPR043708">
    <property type="entry name" value="DUF5648"/>
</dbReference>
<dbReference type="RefSeq" id="WP_289511189.1">
    <property type="nucleotide sequence ID" value="NZ_JAUDEA010000006.1"/>
</dbReference>
<dbReference type="EMBL" id="JAUDEA010000006">
    <property type="protein sequence ID" value="MDM8271099.1"/>
    <property type="molecule type" value="Genomic_DNA"/>
</dbReference>
<feature type="chain" id="PRO_5045644485" description="DUF5648 domain-containing protein" evidence="1">
    <location>
        <begin position="29"/>
        <end position="570"/>
    </location>
</feature>
<accession>A0ABT7V3D4</accession>
<reference evidence="3" key="2">
    <citation type="submission" date="2023-06" db="EMBL/GenBank/DDBJ databases">
        <authorList>
            <person name="Zeman M."/>
            <person name="Kubasova T."/>
            <person name="Jahodarova E."/>
            <person name="Nykrynova M."/>
            <person name="Rychlik I."/>
        </authorList>
    </citation>
    <scope>NUCLEOTIDE SEQUENCE</scope>
    <source>
        <strain evidence="3">153_Feed</strain>
    </source>
</reference>
<dbReference type="Pfam" id="PF18885">
    <property type="entry name" value="DUF5648"/>
    <property type="match status" value="1"/>
</dbReference>